<evidence type="ECO:0000313" key="1">
    <source>
        <dbReference type="EMBL" id="OCT68741.1"/>
    </source>
</evidence>
<evidence type="ECO:0000313" key="2">
    <source>
        <dbReference type="Proteomes" id="UP000694892"/>
    </source>
</evidence>
<sequence>MVLNKGVTGYCVEARKLKEEAVKIICSAPINICNCHCSATTQQIFVTGAFSQALLPEFPHRIRFYCFTTLPSALTMCWPSQLTYNI</sequence>
<gene>
    <name evidence="1" type="ORF">XELAEV_18040029mg</name>
</gene>
<name>A0A974C8T4_XENLA</name>
<proteinExistence type="predicted"/>
<organism evidence="1 2">
    <name type="scientific">Xenopus laevis</name>
    <name type="common">African clawed frog</name>
    <dbReference type="NCBI Taxonomy" id="8355"/>
    <lineage>
        <taxon>Eukaryota</taxon>
        <taxon>Metazoa</taxon>
        <taxon>Chordata</taxon>
        <taxon>Craniata</taxon>
        <taxon>Vertebrata</taxon>
        <taxon>Euteleostomi</taxon>
        <taxon>Amphibia</taxon>
        <taxon>Batrachia</taxon>
        <taxon>Anura</taxon>
        <taxon>Pipoidea</taxon>
        <taxon>Pipidae</taxon>
        <taxon>Xenopodinae</taxon>
        <taxon>Xenopus</taxon>
        <taxon>Xenopus</taxon>
    </lineage>
</organism>
<protein>
    <submittedName>
        <fullName evidence="1">Uncharacterized protein</fullName>
    </submittedName>
</protein>
<dbReference type="Proteomes" id="UP000694892">
    <property type="component" value="Chromosome 8L"/>
</dbReference>
<reference evidence="2" key="1">
    <citation type="journal article" date="2016" name="Nature">
        <title>Genome evolution in the allotetraploid frog Xenopus laevis.</title>
        <authorList>
            <person name="Session A.M."/>
            <person name="Uno Y."/>
            <person name="Kwon T."/>
            <person name="Chapman J.A."/>
            <person name="Toyoda A."/>
            <person name="Takahashi S."/>
            <person name="Fukui A."/>
            <person name="Hikosaka A."/>
            <person name="Suzuki A."/>
            <person name="Kondo M."/>
            <person name="van Heeringen S.J."/>
            <person name="Quigley I."/>
            <person name="Heinz S."/>
            <person name="Ogino H."/>
            <person name="Ochi H."/>
            <person name="Hellsten U."/>
            <person name="Lyons J.B."/>
            <person name="Simakov O."/>
            <person name="Putnam N."/>
            <person name="Stites J."/>
            <person name="Kuroki Y."/>
            <person name="Tanaka T."/>
            <person name="Michiue T."/>
            <person name="Watanabe M."/>
            <person name="Bogdanovic O."/>
            <person name="Lister R."/>
            <person name="Georgiou G."/>
            <person name="Paranjpe S.S."/>
            <person name="van Kruijsbergen I."/>
            <person name="Shu S."/>
            <person name="Carlson J."/>
            <person name="Kinoshita T."/>
            <person name="Ohta Y."/>
            <person name="Mawaribuchi S."/>
            <person name="Jenkins J."/>
            <person name="Grimwood J."/>
            <person name="Schmutz J."/>
            <person name="Mitros T."/>
            <person name="Mozaffari S.V."/>
            <person name="Suzuki Y."/>
            <person name="Haramoto Y."/>
            <person name="Yamamoto T.S."/>
            <person name="Takagi C."/>
            <person name="Heald R."/>
            <person name="Miller K."/>
            <person name="Haudenschild C."/>
            <person name="Kitzman J."/>
            <person name="Nakayama T."/>
            <person name="Izutsu Y."/>
            <person name="Robert J."/>
            <person name="Fortriede J."/>
            <person name="Burns K."/>
            <person name="Lotay V."/>
            <person name="Karimi K."/>
            <person name="Yasuoka Y."/>
            <person name="Dichmann D.S."/>
            <person name="Flajnik M.F."/>
            <person name="Houston D.W."/>
            <person name="Shendure J."/>
            <person name="DuPasquier L."/>
            <person name="Vize P.D."/>
            <person name="Zorn A.M."/>
            <person name="Ito M."/>
            <person name="Marcotte E.M."/>
            <person name="Wallingford J.B."/>
            <person name="Ito Y."/>
            <person name="Asashima M."/>
            <person name="Ueno N."/>
            <person name="Matsuda Y."/>
            <person name="Veenstra G.J."/>
            <person name="Fujiyama A."/>
            <person name="Harland R.M."/>
            <person name="Taira M."/>
            <person name="Rokhsar D.S."/>
        </authorList>
    </citation>
    <scope>NUCLEOTIDE SEQUENCE [LARGE SCALE GENOMIC DNA]</scope>
    <source>
        <strain evidence="2">J</strain>
    </source>
</reference>
<dbReference type="AlphaFoldDB" id="A0A974C8T4"/>
<dbReference type="EMBL" id="CM004480">
    <property type="protein sequence ID" value="OCT68741.1"/>
    <property type="molecule type" value="Genomic_DNA"/>
</dbReference>
<accession>A0A974C8T4</accession>